<comment type="caution">
    <text evidence="1">The sequence shown here is derived from an EMBL/GenBank/DDBJ whole genome shotgun (WGS) entry which is preliminary data.</text>
</comment>
<dbReference type="EMBL" id="VSIX01000095">
    <property type="protein sequence ID" value="TYB30636.1"/>
    <property type="molecule type" value="Genomic_DNA"/>
</dbReference>
<feature type="non-terminal residue" evidence="1">
    <location>
        <position position="103"/>
    </location>
</feature>
<reference evidence="1" key="1">
    <citation type="submission" date="2019-08" db="EMBL/GenBank/DDBJ databases">
        <title>Genomic characterization of a novel candidate phylum (ARYD3) from a high temperature, high salinity tertiary oil reservoir in north central Oklahoma, USA.</title>
        <authorList>
            <person name="Youssef N.H."/>
            <person name="Yadav A."/>
            <person name="Elshahed M.S."/>
        </authorList>
    </citation>
    <scope>NUCLEOTIDE SEQUENCE [LARGE SCALE GENOMIC DNA]</scope>
    <source>
        <strain evidence="1">ARYD3</strain>
    </source>
</reference>
<dbReference type="Proteomes" id="UP000324143">
    <property type="component" value="Unassembled WGS sequence"/>
</dbReference>
<name>A0A5D0MCC1_9BACT</name>
<protein>
    <submittedName>
        <fullName evidence="1">Uncharacterized protein</fullName>
    </submittedName>
</protein>
<accession>A0A5D0MCC1</accession>
<keyword evidence="2" id="KW-1185">Reference proteome</keyword>
<gene>
    <name evidence="1" type="ORF">FXF47_08230</name>
</gene>
<organism evidence="1 2">
    <name type="scientific">Candidatus Mcinerneyibacterium aminivorans</name>
    <dbReference type="NCBI Taxonomy" id="2703815"/>
    <lineage>
        <taxon>Bacteria</taxon>
        <taxon>Candidatus Macinerneyibacteriota</taxon>
        <taxon>Candidatus Mcinerneyibacteria</taxon>
        <taxon>Candidatus Mcinerneyibacteriales</taxon>
        <taxon>Candidatus Mcinerneyibacteriaceae</taxon>
        <taxon>Candidatus Mcinerneyibacterium</taxon>
    </lineage>
</organism>
<evidence type="ECO:0000313" key="1">
    <source>
        <dbReference type="EMBL" id="TYB30636.1"/>
    </source>
</evidence>
<dbReference type="AlphaFoldDB" id="A0A5D0MCC1"/>
<sequence length="103" mass="12051">MRKLLIGIMIIMFIFTLNISAEKLPQVYEPQPDVKLPEDTIVEQEGIFFDVVVLKGKSMITKKAHPRIEFYKKYKDSKFDINITIKSIKKDKVVENYSDKIEV</sequence>
<evidence type="ECO:0000313" key="2">
    <source>
        <dbReference type="Proteomes" id="UP000324143"/>
    </source>
</evidence>
<proteinExistence type="predicted"/>